<dbReference type="InterPro" id="IPR007740">
    <property type="entry name" value="Ribosomal_mL49"/>
</dbReference>
<protein>
    <recommendedName>
        <fullName evidence="6">Large ribosomal subunit protein mL49</fullName>
    </recommendedName>
    <alternativeName>
        <fullName evidence="7">39S ribosomal protein L49, mitochondrial</fullName>
    </alternativeName>
</protein>
<sequence>MACWLFKRFPCSFGECHSRRFVPFVNSSALAKMQKRCYASTNEPLSYIVTEDLLPNRERSEPIVSADDYKWVKRLLPKPLIPDVPLHARFPTPSGWTPPKDRSAQSSFYVRRNRFHLFPVYSEIRRDRLNPETLEFSYVEIAVLKKIEGDVFACEKELADFLMKRLGHRIATHVNEPQGKIRVKGVTKVDIEAFLLESGF</sequence>
<dbReference type="GO" id="GO:0003735">
    <property type="term" value="F:structural constituent of ribosome"/>
    <property type="evidence" value="ECO:0007669"/>
    <property type="project" value="InterPro"/>
</dbReference>
<evidence type="ECO:0000313" key="8">
    <source>
        <dbReference type="Proteomes" id="UP000046395"/>
    </source>
</evidence>
<evidence type="ECO:0000256" key="5">
    <source>
        <dbReference type="ARBA" id="ARBA00023274"/>
    </source>
</evidence>
<dbReference type="PANTHER" id="PTHR13477">
    <property type="entry name" value="MITOCHONDRIAL 39S RIBOSOMAL PROTEIN L49"/>
    <property type="match status" value="1"/>
</dbReference>
<evidence type="ECO:0000313" key="9">
    <source>
        <dbReference type="WBParaSite" id="TMUE_3000012847.1"/>
    </source>
</evidence>
<dbReference type="STRING" id="70415.A0A5S6R101"/>
<accession>A0A5S6R101</accession>
<dbReference type="Proteomes" id="UP000046395">
    <property type="component" value="Unassembled WGS sequence"/>
</dbReference>
<dbReference type="AlphaFoldDB" id="A0A5S6R101"/>
<keyword evidence="8" id="KW-1185">Reference proteome</keyword>
<dbReference type="PANTHER" id="PTHR13477:SF0">
    <property type="entry name" value="LARGE RIBOSOMAL SUBUNIT PROTEIN ML49"/>
    <property type="match status" value="1"/>
</dbReference>
<organism evidence="8 9">
    <name type="scientific">Trichuris muris</name>
    <name type="common">Mouse whipworm</name>
    <dbReference type="NCBI Taxonomy" id="70415"/>
    <lineage>
        <taxon>Eukaryota</taxon>
        <taxon>Metazoa</taxon>
        <taxon>Ecdysozoa</taxon>
        <taxon>Nematoda</taxon>
        <taxon>Enoplea</taxon>
        <taxon>Dorylaimia</taxon>
        <taxon>Trichinellida</taxon>
        <taxon>Trichuridae</taxon>
        <taxon>Trichuris</taxon>
    </lineage>
</organism>
<name>A0A5S6R101_TRIMR</name>
<dbReference type="FunFam" id="3.30.780.10:FF:000009">
    <property type="entry name" value="39S ribosomal protein L49, mitochondrial"/>
    <property type="match status" value="1"/>
</dbReference>
<dbReference type="GO" id="GO:0006412">
    <property type="term" value="P:translation"/>
    <property type="evidence" value="ECO:0007669"/>
    <property type="project" value="InterPro"/>
</dbReference>
<dbReference type="Pfam" id="PF05046">
    <property type="entry name" value="Img2"/>
    <property type="match status" value="1"/>
</dbReference>
<comment type="similarity">
    <text evidence="2">Belongs to the mitochondrion-specific ribosomal protein mL49 family.</text>
</comment>
<comment type="subcellular location">
    <subcellularLocation>
        <location evidence="1">Mitochondrion</location>
    </subcellularLocation>
</comment>
<evidence type="ECO:0000256" key="6">
    <source>
        <dbReference type="ARBA" id="ARBA00035191"/>
    </source>
</evidence>
<dbReference type="Gene3D" id="3.30.780.10">
    <property type="entry name" value="SUI1-like domain"/>
    <property type="match status" value="1"/>
</dbReference>
<evidence type="ECO:0000256" key="4">
    <source>
        <dbReference type="ARBA" id="ARBA00023128"/>
    </source>
</evidence>
<dbReference type="WBParaSite" id="TMUE_3000012847.1">
    <property type="protein sequence ID" value="TMUE_3000012847.1"/>
    <property type="gene ID" value="WBGene00302865"/>
</dbReference>
<keyword evidence="3" id="KW-0689">Ribosomal protein</keyword>
<evidence type="ECO:0000256" key="1">
    <source>
        <dbReference type="ARBA" id="ARBA00004173"/>
    </source>
</evidence>
<dbReference type="GO" id="GO:0005762">
    <property type="term" value="C:mitochondrial large ribosomal subunit"/>
    <property type="evidence" value="ECO:0007669"/>
    <property type="project" value="TreeGrafter"/>
</dbReference>
<keyword evidence="5" id="KW-0687">Ribonucleoprotein</keyword>
<keyword evidence="4" id="KW-0496">Mitochondrion</keyword>
<evidence type="ECO:0000256" key="3">
    <source>
        <dbReference type="ARBA" id="ARBA00022980"/>
    </source>
</evidence>
<evidence type="ECO:0000256" key="7">
    <source>
        <dbReference type="ARBA" id="ARBA00035545"/>
    </source>
</evidence>
<reference evidence="9" key="1">
    <citation type="submission" date="2019-12" db="UniProtKB">
        <authorList>
            <consortium name="WormBaseParasite"/>
        </authorList>
    </citation>
    <scope>IDENTIFICATION</scope>
</reference>
<proteinExistence type="inferred from homology"/>
<evidence type="ECO:0000256" key="2">
    <source>
        <dbReference type="ARBA" id="ARBA00005677"/>
    </source>
</evidence>